<accession>A0ABW4AUP4</accession>
<keyword evidence="6 7" id="KW-0472">Membrane</keyword>
<feature type="transmembrane region" description="Helical" evidence="7">
    <location>
        <begin position="143"/>
        <end position="165"/>
    </location>
</feature>
<evidence type="ECO:0000256" key="6">
    <source>
        <dbReference type="ARBA" id="ARBA00023136"/>
    </source>
</evidence>
<evidence type="ECO:0000256" key="4">
    <source>
        <dbReference type="ARBA" id="ARBA00022692"/>
    </source>
</evidence>
<dbReference type="PANTHER" id="PTHR23517">
    <property type="entry name" value="RESISTANCE PROTEIN MDTM, PUTATIVE-RELATED-RELATED"/>
    <property type="match status" value="1"/>
</dbReference>
<dbReference type="Gene3D" id="1.20.1250.20">
    <property type="entry name" value="MFS general substrate transporter like domains"/>
    <property type="match status" value="1"/>
</dbReference>
<comment type="subcellular location">
    <subcellularLocation>
        <location evidence="1">Cell membrane</location>
        <topology evidence="1">Multi-pass membrane protein</topology>
    </subcellularLocation>
</comment>
<feature type="transmembrane region" description="Helical" evidence="7">
    <location>
        <begin position="109"/>
        <end position="131"/>
    </location>
</feature>
<keyword evidence="3" id="KW-1003">Cell membrane</keyword>
<feature type="transmembrane region" description="Helical" evidence="7">
    <location>
        <begin position="48"/>
        <end position="72"/>
    </location>
</feature>
<feature type="transmembrane region" description="Helical" evidence="7">
    <location>
        <begin position="357"/>
        <end position="380"/>
    </location>
</feature>
<evidence type="ECO:0000256" key="7">
    <source>
        <dbReference type="SAM" id="Phobius"/>
    </source>
</evidence>
<keyword evidence="10" id="KW-1185">Reference proteome</keyword>
<feature type="transmembrane region" description="Helical" evidence="7">
    <location>
        <begin position="171"/>
        <end position="195"/>
    </location>
</feature>
<keyword evidence="4 7" id="KW-0812">Transmembrane</keyword>
<evidence type="ECO:0000256" key="5">
    <source>
        <dbReference type="ARBA" id="ARBA00022989"/>
    </source>
</evidence>
<feature type="transmembrane region" description="Helical" evidence="7">
    <location>
        <begin position="283"/>
        <end position="304"/>
    </location>
</feature>
<dbReference type="PANTHER" id="PTHR23517:SF2">
    <property type="entry name" value="MULTIDRUG RESISTANCE PROTEIN MDTH"/>
    <property type="match status" value="1"/>
</dbReference>
<comment type="caution">
    <text evidence="9">The sequence shown here is derived from an EMBL/GenBank/DDBJ whole genome shotgun (WGS) entry which is preliminary data.</text>
</comment>
<dbReference type="InterPro" id="IPR050171">
    <property type="entry name" value="MFS_Transporters"/>
</dbReference>
<dbReference type="Proteomes" id="UP001597183">
    <property type="component" value="Unassembled WGS sequence"/>
</dbReference>
<evidence type="ECO:0000256" key="2">
    <source>
        <dbReference type="ARBA" id="ARBA00022448"/>
    </source>
</evidence>
<sequence>MQAAATPPRVGWRDLSPTVRLLIVNVFGINLGFFMVLPFLATHLRDDLGFAAALVGTIMGLRTLFQQGLYVVGGTAADRLDLRLMIMLGCGLRVAAFGLFAVVTSPAGIIAATAITGIAGAVFAPASQTYLTHASPGRRAETFAWVNVAANAGVLIGPLLGALLLAVDFRLVSAIACGVFAILTIAQGFVLPAMRRPEPSTGIIQSWREVVTNRRFFAYTLAGAAYFALFNQLYLAIPLEAQRVTGHASAVTAVFVVSTTVGLTTGVRLVAACRRRWSSAASMALGLSLLAAGFLPAAVAAPLVPTAGAALDPAAALTAALPVLVGTALFSAGVSITSPFMLELIPIIGSERLSGTYFGFFYLVSSLLAAAVSSLTGALLDLAGLRWLPFLALFAVGAAGSVGMAWMRRPVDRLQRAAARNGAAPVTDSDQHERRR</sequence>
<evidence type="ECO:0000313" key="10">
    <source>
        <dbReference type="Proteomes" id="UP001597183"/>
    </source>
</evidence>
<dbReference type="Pfam" id="PF07690">
    <property type="entry name" value="MFS_1"/>
    <property type="match status" value="1"/>
</dbReference>
<evidence type="ECO:0000259" key="8">
    <source>
        <dbReference type="PROSITE" id="PS50850"/>
    </source>
</evidence>
<feature type="transmembrane region" description="Helical" evidence="7">
    <location>
        <begin position="386"/>
        <end position="406"/>
    </location>
</feature>
<evidence type="ECO:0000313" key="9">
    <source>
        <dbReference type="EMBL" id="MFD1373970.1"/>
    </source>
</evidence>
<feature type="transmembrane region" description="Helical" evidence="7">
    <location>
        <begin position="316"/>
        <end position="336"/>
    </location>
</feature>
<feature type="transmembrane region" description="Helical" evidence="7">
    <location>
        <begin position="21"/>
        <end position="42"/>
    </location>
</feature>
<protein>
    <submittedName>
        <fullName evidence="9">MFS transporter</fullName>
    </submittedName>
</protein>
<dbReference type="RefSeq" id="WP_317794882.1">
    <property type="nucleotide sequence ID" value="NZ_AP028461.1"/>
</dbReference>
<evidence type="ECO:0000256" key="3">
    <source>
        <dbReference type="ARBA" id="ARBA00022475"/>
    </source>
</evidence>
<feature type="transmembrane region" description="Helical" evidence="7">
    <location>
        <begin position="84"/>
        <end position="103"/>
    </location>
</feature>
<dbReference type="SUPFAM" id="SSF103473">
    <property type="entry name" value="MFS general substrate transporter"/>
    <property type="match status" value="1"/>
</dbReference>
<proteinExistence type="predicted"/>
<dbReference type="InterPro" id="IPR020846">
    <property type="entry name" value="MFS_dom"/>
</dbReference>
<evidence type="ECO:0000256" key="1">
    <source>
        <dbReference type="ARBA" id="ARBA00004651"/>
    </source>
</evidence>
<reference evidence="10" key="1">
    <citation type="journal article" date="2019" name="Int. J. Syst. Evol. Microbiol.">
        <title>The Global Catalogue of Microorganisms (GCM) 10K type strain sequencing project: providing services to taxonomists for standard genome sequencing and annotation.</title>
        <authorList>
            <consortium name="The Broad Institute Genomics Platform"/>
            <consortium name="The Broad Institute Genome Sequencing Center for Infectious Disease"/>
            <person name="Wu L."/>
            <person name="Ma J."/>
        </authorList>
    </citation>
    <scope>NUCLEOTIDE SEQUENCE [LARGE SCALE GENOMIC DNA]</scope>
    <source>
        <strain evidence="10">CCM 7526</strain>
    </source>
</reference>
<dbReference type="EMBL" id="JBHTMK010000076">
    <property type="protein sequence ID" value="MFD1373970.1"/>
    <property type="molecule type" value="Genomic_DNA"/>
</dbReference>
<gene>
    <name evidence="9" type="ORF">ACFQ5G_52320</name>
</gene>
<keyword evidence="2" id="KW-0813">Transport</keyword>
<dbReference type="PROSITE" id="PS50850">
    <property type="entry name" value="MFS"/>
    <property type="match status" value="1"/>
</dbReference>
<organism evidence="9 10">
    <name type="scientific">Actinoplanes sichuanensis</name>
    <dbReference type="NCBI Taxonomy" id="512349"/>
    <lineage>
        <taxon>Bacteria</taxon>
        <taxon>Bacillati</taxon>
        <taxon>Actinomycetota</taxon>
        <taxon>Actinomycetes</taxon>
        <taxon>Micromonosporales</taxon>
        <taxon>Micromonosporaceae</taxon>
        <taxon>Actinoplanes</taxon>
    </lineage>
</organism>
<name>A0ABW4AUP4_9ACTN</name>
<dbReference type="InterPro" id="IPR011701">
    <property type="entry name" value="MFS"/>
</dbReference>
<feature type="transmembrane region" description="Helical" evidence="7">
    <location>
        <begin position="216"/>
        <end position="237"/>
    </location>
</feature>
<keyword evidence="5 7" id="KW-1133">Transmembrane helix</keyword>
<feature type="transmembrane region" description="Helical" evidence="7">
    <location>
        <begin position="249"/>
        <end position="271"/>
    </location>
</feature>
<feature type="domain" description="Major facilitator superfamily (MFS) profile" evidence="8">
    <location>
        <begin position="18"/>
        <end position="412"/>
    </location>
</feature>
<dbReference type="InterPro" id="IPR036259">
    <property type="entry name" value="MFS_trans_sf"/>
</dbReference>